<dbReference type="PANTHER" id="PTHR15503">
    <property type="entry name" value="LDOC1 RELATED"/>
    <property type="match status" value="1"/>
</dbReference>
<reference evidence="2 3" key="1">
    <citation type="submission" date="2014-09" db="EMBL/GenBank/DDBJ databases">
        <authorList>
            <person name="Ellenberger Sabrina"/>
        </authorList>
    </citation>
    <scope>NUCLEOTIDE SEQUENCE [LARGE SCALE GENOMIC DNA]</scope>
    <source>
        <strain evidence="2 3">CBS 412.66</strain>
    </source>
</reference>
<dbReference type="AlphaFoldDB" id="A0A0B7N703"/>
<evidence type="ECO:0000259" key="1">
    <source>
        <dbReference type="Pfam" id="PF03732"/>
    </source>
</evidence>
<feature type="domain" description="Retrotransposon gag" evidence="1">
    <location>
        <begin position="75"/>
        <end position="137"/>
    </location>
</feature>
<dbReference type="InterPro" id="IPR032567">
    <property type="entry name" value="RTL1-rel"/>
</dbReference>
<evidence type="ECO:0000313" key="3">
    <source>
        <dbReference type="Proteomes" id="UP000054107"/>
    </source>
</evidence>
<keyword evidence="3" id="KW-1185">Reference proteome</keyword>
<dbReference type="EMBL" id="LN729408">
    <property type="protein sequence ID" value="CEP13209.1"/>
    <property type="molecule type" value="Genomic_DNA"/>
</dbReference>
<organism evidence="2 3">
    <name type="scientific">Parasitella parasitica</name>
    <dbReference type="NCBI Taxonomy" id="35722"/>
    <lineage>
        <taxon>Eukaryota</taxon>
        <taxon>Fungi</taxon>
        <taxon>Fungi incertae sedis</taxon>
        <taxon>Mucoromycota</taxon>
        <taxon>Mucoromycotina</taxon>
        <taxon>Mucoromycetes</taxon>
        <taxon>Mucorales</taxon>
        <taxon>Mucorineae</taxon>
        <taxon>Mucoraceae</taxon>
        <taxon>Parasitella</taxon>
    </lineage>
</organism>
<protein>
    <recommendedName>
        <fullName evidence="1">Retrotransposon gag domain-containing protein</fullName>
    </recommendedName>
</protein>
<gene>
    <name evidence="2" type="primary">PARPA_07258.1 scaffold 26887</name>
</gene>
<dbReference type="PANTHER" id="PTHR15503:SF22">
    <property type="entry name" value="TRANSPOSON TY3-I GAG POLYPROTEIN"/>
    <property type="match status" value="1"/>
</dbReference>
<dbReference type="OrthoDB" id="2447685at2759"/>
<dbReference type="Proteomes" id="UP000054107">
    <property type="component" value="Unassembled WGS sequence"/>
</dbReference>
<sequence length="176" mass="20020">MSLTEEQINTLHEVVSQFRGLQDTLPTQLQEIRETLAIQQQQINTLVNSTLQPNQAMNIKVRLPTTFDGKPGQCSTFFSQLSTNVTNAFGDSDPVITAENQLRRLKQDNLSASIYATRFRMHAQLVEWNDAALMSQFKVNLSQPIQNELARRPNCTTLEQLIFEAIYHGWLGDLKI</sequence>
<proteinExistence type="predicted"/>
<name>A0A0B7N703_9FUNG</name>
<evidence type="ECO:0000313" key="2">
    <source>
        <dbReference type="EMBL" id="CEP13209.1"/>
    </source>
</evidence>
<dbReference type="STRING" id="35722.A0A0B7N703"/>
<dbReference type="Pfam" id="PF03732">
    <property type="entry name" value="Retrotrans_gag"/>
    <property type="match status" value="1"/>
</dbReference>
<dbReference type="InterPro" id="IPR005162">
    <property type="entry name" value="Retrotrans_gag_dom"/>
</dbReference>
<accession>A0A0B7N703</accession>